<dbReference type="PANTHER" id="PTHR33908:SF11">
    <property type="entry name" value="MEMBRANE PROTEIN"/>
    <property type="match status" value="1"/>
</dbReference>
<reference evidence="10 11" key="1">
    <citation type="submission" date="2021-05" db="EMBL/GenBank/DDBJ databases">
        <title>A Polyphasic approach of four new species of the genus Ohtaekwangia: Ohtaekwangia histidinii sp. nov., Ohtaekwangia cretensis sp. nov., Ohtaekwangia indiensis sp. nov., Ohtaekwangia reichenbachii sp. nov. from diverse environment.</title>
        <authorList>
            <person name="Octaviana S."/>
        </authorList>
    </citation>
    <scope>NUCLEOTIDE SEQUENCE [LARGE SCALE GENOMIC DNA]</scope>
    <source>
        <strain evidence="10 11">PWU5</strain>
    </source>
</reference>
<feature type="transmembrane region" description="Helical" evidence="8">
    <location>
        <begin position="237"/>
        <end position="256"/>
    </location>
</feature>
<dbReference type="EMBL" id="JAHESE010000011">
    <property type="protein sequence ID" value="MBT1709118.1"/>
    <property type="molecule type" value="Genomic_DNA"/>
</dbReference>
<feature type="transmembrane region" description="Helical" evidence="8">
    <location>
        <begin position="268"/>
        <end position="287"/>
    </location>
</feature>
<comment type="caution">
    <text evidence="10">The sequence shown here is derived from an EMBL/GenBank/DDBJ whole genome shotgun (WGS) entry which is preliminary data.</text>
</comment>
<evidence type="ECO:0000256" key="4">
    <source>
        <dbReference type="ARBA" id="ARBA00022679"/>
    </source>
</evidence>
<keyword evidence="11" id="KW-1185">Reference proteome</keyword>
<keyword evidence="4 10" id="KW-0808">Transferase</keyword>
<sequence length="520" mass="60187">MVISTSIRLLLAALLELGNDEVYYWTYALYPDLSHFDHPPMVGFVIKLFTLNGLLRDDFFMRLGPIVFSTLNTWLIFVLVRKISNERAGLYASILYNSSTYFSIISGFAIIPDAPLVLFWLLSLMLMVDVLPAYKIDREARWKMILFGGYAGLAISSKYQGAFIWVGALLFIFLYNKKWLMDYSLYIAGLISLIILSPIVLWNFQNDFITFSFHGERVAPAFGIRLDYLGRELLGQIAYQNPLNVIVFIPMGIALFKRESFMAAHIKGILILNGLPLWLTFTGFSFFRSTLPHWTGPSFLPVIMIAAMYWSSRFREIGVTSRILMPKRILLPSYFMIVVLALAVYLINYSPFHFGKIDSVLMGENDFTQDMYGWREIGNSFRQIADEEEKRGTMPPNSGVISFRWFPGAHLDFYAAYPANRDLFLIGSLTDIHKYAWINESRGSLIKGRDYYYIAPSNYYRDPHKIFEHYFNRIEAIDTIKIERGREIMRYAFMYRMKGYLGNFKTPLNLRTATNERANN</sequence>
<keyword evidence="6 8" id="KW-1133">Transmembrane helix</keyword>
<dbReference type="GO" id="GO:0009103">
    <property type="term" value="P:lipopolysaccharide biosynthetic process"/>
    <property type="evidence" value="ECO:0007669"/>
    <property type="project" value="UniProtKB-ARBA"/>
</dbReference>
<dbReference type="Proteomes" id="UP001319080">
    <property type="component" value="Unassembled WGS sequence"/>
</dbReference>
<feature type="transmembrane region" description="Helical" evidence="8">
    <location>
        <begin position="101"/>
        <end position="127"/>
    </location>
</feature>
<evidence type="ECO:0000256" key="1">
    <source>
        <dbReference type="ARBA" id="ARBA00004651"/>
    </source>
</evidence>
<feature type="transmembrane region" description="Helical" evidence="8">
    <location>
        <begin position="331"/>
        <end position="349"/>
    </location>
</feature>
<proteinExistence type="predicted"/>
<accession>A0AAP2DXA8</accession>
<keyword evidence="7 8" id="KW-0472">Membrane</keyword>
<comment type="subcellular location">
    <subcellularLocation>
        <location evidence="1">Cell membrane</location>
        <topology evidence="1">Multi-pass membrane protein</topology>
    </subcellularLocation>
</comment>
<evidence type="ECO:0000256" key="2">
    <source>
        <dbReference type="ARBA" id="ARBA00022475"/>
    </source>
</evidence>
<evidence type="ECO:0000259" key="9">
    <source>
        <dbReference type="Pfam" id="PF13231"/>
    </source>
</evidence>
<evidence type="ECO:0000256" key="3">
    <source>
        <dbReference type="ARBA" id="ARBA00022676"/>
    </source>
</evidence>
<feature type="transmembrane region" description="Helical" evidence="8">
    <location>
        <begin position="147"/>
        <end position="173"/>
    </location>
</feature>
<dbReference type="AlphaFoldDB" id="A0AAP2DXA8"/>
<evidence type="ECO:0000313" key="10">
    <source>
        <dbReference type="EMBL" id="MBT1709118.1"/>
    </source>
</evidence>
<name>A0AAP2DXA8_9BACT</name>
<dbReference type="GO" id="GO:0016763">
    <property type="term" value="F:pentosyltransferase activity"/>
    <property type="evidence" value="ECO:0007669"/>
    <property type="project" value="TreeGrafter"/>
</dbReference>
<keyword evidence="2" id="KW-1003">Cell membrane</keyword>
<protein>
    <submittedName>
        <fullName evidence="10">Glycosyltransferase family 39 protein</fullName>
        <ecNumber evidence="10">2.4.-.-</ecNumber>
    </submittedName>
</protein>
<keyword evidence="5 8" id="KW-0812">Transmembrane</keyword>
<dbReference type="PANTHER" id="PTHR33908">
    <property type="entry name" value="MANNOSYLTRANSFERASE YKCB-RELATED"/>
    <property type="match status" value="1"/>
</dbReference>
<dbReference type="InterPro" id="IPR050297">
    <property type="entry name" value="LipidA_mod_glycosyltrf_83"/>
</dbReference>
<feature type="domain" description="Glycosyltransferase RgtA/B/C/D-like" evidence="9">
    <location>
        <begin position="37"/>
        <end position="202"/>
    </location>
</feature>
<evidence type="ECO:0000256" key="8">
    <source>
        <dbReference type="SAM" id="Phobius"/>
    </source>
</evidence>
<dbReference type="InterPro" id="IPR038731">
    <property type="entry name" value="RgtA/B/C-like"/>
</dbReference>
<feature type="transmembrane region" description="Helical" evidence="8">
    <location>
        <begin position="59"/>
        <end position="80"/>
    </location>
</feature>
<evidence type="ECO:0000313" key="11">
    <source>
        <dbReference type="Proteomes" id="UP001319080"/>
    </source>
</evidence>
<feature type="transmembrane region" description="Helical" evidence="8">
    <location>
        <begin position="293"/>
        <end position="310"/>
    </location>
</feature>
<evidence type="ECO:0000256" key="7">
    <source>
        <dbReference type="ARBA" id="ARBA00023136"/>
    </source>
</evidence>
<gene>
    <name evidence="10" type="ORF">KK062_12825</name>
</gene>
<organism evidence="10 11">
    <name type="scientific">Dawidia cretensis</name>
    <dbReference type="NCBI Taxonomy" id="2782350"/>
    <lineage>
        <taxon>Bacteria</taxon>
        <taxon>Pseudomonadati</taxon>
        <taxon>Bacteroidota</taxon>
        <taxon>Cytophagia</taxon>
        <taxon>Cytophagales</taxon>
        <taxon>Chryseotaleaceae</taxon>
        <taxon>Dawidia</taxon>
    </lineage>
</organism>
<evidence type="ECO:0000256" key="6">
    <source>
        <dbReference type="ARBA" id="ARBA00022989"/>
    </source>
</evidence>
<feature type="transmembrane region" description="Helical" evidence="8">
    <location>
        <begin position="185"/>
        <end position="204"/>
    </location>
</feature>
<dbReference type="GO" id="GO:0005886">
    <property type="term" value="C:plasma membrane"/>
    <property type="evidence" value="ECO:0007669"/>
    <property type="project" value="UniProtKB-SubCell"/>
</dbReference>
<dbReference type="Pfam" id="PF13231">
    <property type="entry name" value="PMT_2"/>
    <property type="match status" value="1"/>
</dbReference>
<dbReference type="EC" id="2.4.-.-" evidence="10"/>
<keyword evidence="3 10" id="KW-0328">Glycosyltransferase</keyword>
<evidence type="ECO:0000256" key="5">
    <source>
        <dbReference type="ARBA" id="ARBA00022692"/>
    </source>
</evidence>